<proteinExistence type="predicted"/>
<dbReference type="GO" id="GO:0030027">
    <property type="term" value="C:lamellipodium"/>
    <property type="evidence" value="ECO:0007669"/>
    <property type="project" value="TreeGrafter"/>
</dbReference>
<dbReference type="GO" id="GO:1904262">
    <property type="term" value="P:negative regulation of TORC1 signaling"/>
    <property type="evidence" value="ECO:0007669"/>
    <property type="project" value="TreeGrafter"/>
</dbReference>
<reference evidence="2" key="1">
    <citation type="submission" date="2025-08" db="UniProtKB">
        <authorList>
            <consortium name="RefSeq"/>
        </authorList>
    </citation>
    <scope>IDENTIFICATION</scope>
    <source>
        <tissue evidence="2">Gonads</tissue>
    </source>
</reference>
<gene>
    <name evidence="2" type="primary">LOC115882905</name>
</gene>
<dbReference type="AlphaFoldDB" id="A0A6J2Y296"/>
<dbReference type="GO" id="GO:0051015">
    <property type="term" value="F:actin filament binding"/>
    <property type="evidence" value="ECO:0007669"/>
    <property type="project" value="TreeGrafter"/>
</dbReference>
<sequence length="426" mass="49003">MEQFKDSHYFHIPSQGNIYTLTEIKLANGNTIILVASLKREIYYFEYYLEASQGGIVPTTKEVSFTYIPSGAEIISLDAFNKSSVNNELVIGITIIKNSNDSNTLETFLNIYSQLEDHADFDIENIAQNCLTVELSFIPYKLMHTYLITWKDNKILSKEIVFVLSGSDNLVHIYHENTAEHVYKELDSKERFPEFSKTPSPVVWIDICHINNYTERVTAFGCECGYVKLLKVNTTSDKLVYNFSTRFGNYISNVYLYLERDSKNSEELARIIPKSILSERKETRPVLNLVVVNSILPPILFCDVLKYGLSNYVTLPRHDDTTVFTCCIVADIDFDSYKEILVGTSSEQILLYKYDKKETQWFLEELKFISGPILSMKYIDISGDGVKELVIFSMKGLHILQHDTNNIQRKLCEKIEKLTIPKITHL</sequence>
<keyword evidence="1" id="KW-1185">Reference proteome</keyword>
<protein>
    <submittedName>
        <fullName evidence="2">KICSTOR complex protein kaptin-like</fullName>
    </submittedName>
</protein>
<dbReference type="GO" id="GO:0015629">
    <property type="term" value="C:actin cytoskeleton"/>
    <property type="evidence" value="ECO:0007669"/>
    <property type="project" value="InterPro"/>
</dbReference>
<dbReference type="Proteomes" id="UP000504635">
    <property type="component" value="Unplaced"/>
</dbReference>
<dbReference type="OrthoDB" id="10267127at2759"/>
<dbReference type="PANTHER" id="PTHR15435">
    <property type="entry name" value="KICSTOR COMPLEX PROTEIN KAPTIN"/>
    <property type="match status" value="1"/>
</dbReference>
<evidence type="ECO:0000313" key="2">
    <source>
        <dbReference type="RefSeq" id="XP_030757029.1"/>
    </source>
</evidence>
<dbReference type="RefSeq" id="XP_030757029.1">
    <property type="nucleotide sequence ID" value="XM_030901169.1"/>
</dbReference>
<name>A0A6J2Y296_SITOR</name>
<dbReference type="PANTHER" id="PTHR15435:SF2">
    <property type="entry name" value="KICSTOR COMPLEX PROTEIN KAPTIN"/>
    <property type="match status" value="1"/>
</dbReference>
<dbReference type="GO" id="GO:0034198">
    <property type="term" value="P:cellular response to amino acid starvation"/>
    <property type="evidence" value="ECO:0007669"/>
    <property type="project" value="TreeGrafter"/>
</dbReference>
<dbReference type="InterPro" id="IPR029982">
    <property type="entry name" value="Kptn"/>
</dbReference>
<accession>A0A6J2Y296</accession>
<dbReference type="KEGG" id="soy:115882905"/>
<dbReference type="InParanoid" id="A0A6J2Y296"/>
<dbReference type="GO" id="GO:0007015">
    <property type="term" value="P:actin filament organization"/>
    <property type="evidence" value="ECO:0007669"/>
    <property type="project" value="InterPro"/>
</dbReference>
<evidence type="ECO:0000313" key="1">
    <source>
        <dbReference type="Proteomes" id="UP000504635"/>
    </source>
</evidence>
<organism evidence="1 2">
    <name type="scientific">Sitophilus oryzae</name>
    <name type="common">Rice weevil</name>
    <name type="synonym">Curculio oryzae</name>
    <dbReference type="NCBI Taxonomy" id="7048"/>
    <lineage>
        <taxon>Eukaryota</taxon>
        <taxon>Metazoa</taxon>
        <taxon>Ecdysozoa</taxon>
        <taxon>Arthropoda</taxon>
        <taxon>Hexapoda</taxon>
        <taxon>Insecta</taxon>
        <taxon>Pterygota</taxon>
        <taxon>Neoptera</taxon>
        <taxon>Endopterygota</taxon>
        <taxon>Coleoptera</taxon>
        <taxon>Polyphaga</taxon>
        <taxon>Cucujiformia</taxon>
        <taxon>Curculionidae</taxon>
        <taxon>Dryophthorinae</taxon>
        <taxon>Sitophilus</taxon>
    </lineage>
</organism>
<dbReference type="GeneID" id="115882905"/>